<feature type="domain" description="Cytochrome c" evidence="8">
    <location>
        <begin position="452"/>
        <end position="593"/>
    </location>
</feature>
<evidence type="ECO:0000256" key="4">
    <source>
        <dbReference type="ARBA" id="ARBA00022729"/>
    </source>
</evidence>
<keyword evidence="3 7" id="KW-0479">Metal-binding</keyword>
<reference evidence="9 10" key="1">
    <citation type="submission" date="2018-03" db="EMBL/GenBank/DDBJ databases">
        <title>Mesoflavibacter sp. HG37 and Mesoflavibacter sp. HG96 sp.nov., two marine bacteria isolated from seawater of Western Pacific Ocean.</title>
        <authorList>
            <person name="Cheng H."/>
            <person name="Wu Y.-H."/>
            <person name="Guo L.-L."/>
            <person name="Xu X.-W."/>
        </authorList>
    </citation>
    <scope>NUCLEOTIDE SEQUENCE [LARGE SCALE GENOMIC DNA]</scope>
    <source>
        <strain evidence="9 10">KCTC 32269</strain>
    </source>
</reference>
<keyword evidence="4" id="KW-0732">Signal</keyword>
<keyword evidence="5" id="KW-0560">Oxidoreductase</keyword>
<dbReference type="PANTHER" id="PTHR30600:SF10">
    <property type="entry name" value="BLL6722 PROTEIN"/>
    <property type="match status" value="1"/>
</dbReference>
<sequence>MNYYLNIKKTHFYLVCLFLCSFSCKKDASKDYEALSALELLNQTYKSHLNLSTVYLDSLMNANSKSDVLKFYKASRTQFKYAEPILGFSDKDNYKALNAPNILKVEEEDATDIKINQPFGYQVLEETIFEAPFSIEAVKLQAKKTKIRLGFVHQNTQLKLQDYHILWILREAIARVAFTGITGFDSPVLEASLEESAVVYKSLKHLLEIYKSNFKSLDLYEAFQNELDQSISNLESSNFEGFNRYDFIKKHSHKQLELINASKKDWNVNFPYNLAFNGSITSFFSEETFNMDFFSDYKQEDSVKTATIALGKMLFNDKNLSSNGTMSCATCHINEKSFTDGRVVFKNQKRNTPTLTYAALQQRFFYDGRTGNLEGQIVDVVNNTNEFHSNLKDLVSVVKKDVNYNKLFDSIYNGTVTDYNIRQSIAQYVRSLNTFNSKFDNNINNKQNDLSKSEINGFNLFMGKAKCATCHFAPVFNGTVPPDFTETEFELLGVPKDTLALTEIDSDLGRYDVFNTEERKYFFKTPTVRNVSKTSPYMHNGVYTTLEQVMTFYNNGGGAGLGLNLEYQTLPGDSLNLTDKEVKDVITFMKSLEDD</sequence>
<evidence type="ECO:0000256" key="1">
    <source>
        <dbReference type="ARBA" id="ARBA00004196"/>
    </source>
</evidence>
<keyword evidence="2 7" id="KW-0349">Heme</keyword>
<evidence type="ECO:0000259" key="8">
    <source>
        <dbReference type="PROSITE" id="PS51007"/>
    </source>
</evidence>
<dbReference type="Pfam" id="PF03150">
    <property type="entry name" value="CCP_MauG"/>
    <property type="match status" value="1"/>
</dbReference>
<proteinExistence type="predicted"/>
<evidence type="ECO:0000313" key="9">
    <source>
        <dbReference type="EMBL" id="PSG88370.1"/>
    </source>
</evidence>
<evidence type="ECO:0000256" key="3">
    <source>
        <dbReference type="ARBA" id="ARBA00022723"/>
    </source>
</evidence>
<dbReference type="Proteomes" id="UP000238426">
    <property type="component" value="Unassembled WGS sequence"/>
</dbReference>
<dbReference type="AlphaFoldDB" id="A0A2T1N918"/>
<protein>
    <submittedName>
        <fullName evidence="9">Methylamine utilization protein</fullName>
    </submittedName>
</protein>
<evidence type="ECO:0000313" key="10">
    <source>
        <dbReference type="Proteomes" id="UP000238426"/>
    </source>
</evidence>
<dbReference type="GO" id="GO:0020037">
    <property type="term" value="F:heme binding"/>
    <property type="evidence" value="ECO:0007669"/>
    <property type="project" value="InterPro"/>
</dbReference>
<evidence type="ECO:0000256" key="2">
    <source>
        <dbReference type="ARBA" id="ARBA00022617"/>
    </source>
</evidence>
<name>A0A2T1N918_9FLAO</name>
<dbReference type="PANTHER" id="PTHR30600">
    <property type="entry name" value="CYTOCHROME C PEROXIDASE-RELATED"/>
    <property type="match status" value="1"/>
</dbReference>
<accession>A0A2T1N918</accession>
<dbReference type="EMBL" id="PXOQ01000009">
    <property type="protein sequence ID" value="PSG88370.1"/>
    <property type="molecule type" value="Genomic_DNA"/>
</dbReference>
<dbReference type="GO" id="GO:0030313">
    <property type="term" value="C:cell envelope"/>
    <property type="evidence" value="ECO:0007669"/>
    <property type="project" value="UniProtKB-SubCell"/>
</dbReference>
<evidence type="ECO:0000256" key="7">
    <source>
        <dbReference type="PROSITE-ProRule" id="PRU00433"/>
    </source>
</evidence>
<keyword evidence="10" id="KW-1185">Reference proteome</keyword>
<evidence type="ECO:0000256" key="5">
    <source>
        <dbReference type="ARBA" id="ARBA00023002"/>
    </source>
</evidence>
<dbReference type="InterPro" id="IPR004852">
    <property type="entry name" value="Di-haem_cyt_c_peroxidsae"/>
</dbReference>
<gene>
    <name evidence="9" type="ORF">C7H52_08700</name>
</gene>
<dbReference type="InterPro" id="IPR051395">
    <property type="entry name" value="Cytochrome_c_Peroxidase/MauG"/>
</dbReference>
<dbReference type="PROSITE" id="PS51007">
    <property type="entry name" value="CYTC"/>
    <property type="match status" value="2"/>
</dbReference>
<dbReference type="SUPFAM" id="SSF46626">
    <property type="entry name" value="Cytochrome c"/>
    <property type="match status" value="2"/>
</dbReference>
<feature type="domain" description="Cytochrome c" evidence="8">
    <location>
        <begin position="306"/>
        <end position="433"/>
    </location>
</feature>
<dbReference type="InterPro" id="IPR036909">
    <property type="entry name" value="Cyt_c-like_dom_sf"/>
</dbReference>
<dbReference type="GO" id="GO:0046872">
    <property type="term" value="F:metal ion binding"/>
    <property type="evidence" value="ECO:0007669"/>
    <property type="project" value="UniProtKB-KW"/>
</dbReference>
<dbReference type="RefSeq" id="WP_106463508.1">
    <property type="nucleotide sequence ID" value="NZ_PXOQ01000009.1"/>
</dbReference>
<keyword evidence="6 7" id="KW-0408">Iron</keyword>
<organism evidence="9 10">
    <name type="scientific">Aurantibacter aestuarii</name>
    <dbReference type="NCBI Taxonomy" id="1266046"/>
    <lineage>
        <taxon>Bacteria</taxon>
        <taxon>Pseudomonadati</taxon>
        <taxon>Bacteroidota</taxon>
        <taxon>Flavobacteriia</taxon>
        <taxon>Flavobacteriales</taxon>
        <taxon>Flavobacteriaceae</taxon>
        <taxon>Aurantibacter</taxon>
    </lineage>
</organism>
<comment type="subcellular location">
    <subcellularLocation>
        <location evidence="1">Cell envelope</location>
    </subcellularLocation>
</comment>
<dbReference type="InterPro" id="IPR009056">
    <property type="entry name" value="Cyt_c-like_dom"/>
</dbReference>
<comment type="caution">
    <text evidence="9">The sequence shown here is derived from an EMBL/GenBank/DDBJ whole genome shotgun (WGS) entry which is preliminary data.</text>
</comment>
<dbReference type="GO" id="GO:0009055">
    <property type="term" value="F:electron transfer activity"/>
    <property type="evidence" value="ECO:0007669"/>
    <property type="project" value="InterPro"/>
</dbReference>
<evidence type="ECO:0000256" key="6">
    <source>
        <dbReference type="ARBA" id="ARBA00023004"/>
    </source>
</evidence>
<dbReference type="OrthoDB" id="9805202at2"/>
<dbReference type="Gene3D" id="1.10.760.10">
    <property type="entry name" value="Cytochrome c-like domain"/>
    <property type="match status" value="2"/>
</dbReference>
<dbReference type="GO" id="GO:0004130">
    <property type="term" value="F:cytochrome-c peroxidase activity"/>
    <property type="evidence" value="ECO:0007669"/>
    <property type="project" value="TreeGrafter"/>
</dbReference>